<organism evidence="1 2">
    <name type="scientific">Caerostris extrusa</name>
    <name type="common">Bark spider</name>
    <name type="synonym">Caerostris bankana</name>
    <dbReference type="NCBI Taxonomy" id="172846"/>
    <lineage>
        <taxon>Eukaryota</taxon>
        <taxon>Metazoa</taxon>
        <taxon>Ecdysozoa</taxon>
        <taxon>Arthropoda</taxon>
        <taxon>Chelicerata</taxon>
        <taxon>Arachnida</taxon>
        <taxon>Araneae</taxon>
        <taxon>Araneomorphae</taxon>
        <taxon>Entelegynae</taxon>
        <taxon>Araneoidea</taxon>
        <taxon>Araneidae</taxon>
        <taxon>Caerostris</taxon>
    </lineage>
</organism>
<keyword evidence="2" id="KW-1185">Reference proteome</keyword>
<protein>
    <submittedName>
        <fullName evidence="1">Uncharacterized protein</fullName>
    </submittedName>
</protein>
<dbReference type="EMBL" id="BPLR01005141">
    <property type="protein sequence ID" value="GIY00065.1"/>
    <property type="molecule type" value="Genomic_DNA"/>
</dbReference>
<evidence type="ECO:0000313" key="2">
    <source>
        <dbReference type="Proteomes" id="UP001054945"/>
    </source>
</evidence>
<evidence type="ECO:0000313" key="1">
    <source>
        <dbReference type="EMBL" id="GIY00065.1"/>
    </source>
</evidence>
<dbReference type="Proteomes" id="UP001054945">
    <property type="component" value="Unassembled WGS sequence"/>
</dbReference>
<name>A0AAV4PW97_CAEEX</name>
<dbReference type="AlphaFoldDB" id="A0AAV4PW97"/>
<accession>A0AAV4PW97</accession>
<gene>
    <name evidence="1" type="ORF">CEXT_465781</name>
</gene>
<sequence>MNKNSQFPSNNHNIHISFFFESILVKRGWCSKVEILTPKTTNIRLRDSLRKSAQPSVQDPRTEPTDTFVNCEIKHRRTGSRSNKLVDLALNPKLTRQGGRGK</sequence>
<proteinExistence type="predicted"/>
<reference evidence="1 2" key="1">
    <citation type="submission" date="2021-06" db="EMBL/GenBank/DDBJ databases">
        <title>Caerostris extrusa draft genome.</title>
        <authorList>
            <person name="Kono N."/>
            <person name="Arakawa K."/>
        </authorList>
    </citation>
    <scope>NUCLEOTIDE SEQUENCE [LARGE SCALE GENOMIC DNA]</scope>
</reference>
<comment type="caution">
    <text evidence="1">The sequence shown here is derived from an EMBL/GenBank/DDBJ whole genome shotgun (WGS) entry which is preliminary data.</text>
</comment>